<keyword evidence="8" id="KW-0187">Copper transport</keyword>
<dbReference type="GO" id="GO:0005507">
    <property type="term" value="F:copper ion binding"/>
    <property type="evidence" value="ECO:0000318"/>
    <property type="project" value="GO_Central"/>
</dbReference>
<dbReference type="InterPro" id="IPR036412">
    <property type="entry name" value="HAD-like_sf"/>
</dbReference>
<dbReference type="Gene3D" id="2.70.150.10">
    <property type="entry name" value="Calcium-transporting ATPase, cytoplasmic transduction domain A"/>
    <property type="match status" value="1"/>
</dbReference>
<dbReference type="InterPro" id="IPR001757">
    <property type="entry name" value="P_typ_ATPase"/>
</dbReference>
<dbReference type="GO" id="GO:0005802">
    <property type="term" value="C:trans-Golgi network"/>
    <property type="evidence" value="ECO:0000318"/>
    <property type="project" value="GO_Central"/>
</dbReference>
<feature type="transmembrane region" description="Helical" evidence="15">
    <location>
        <begin position="590"/>
        <end position="608"/>
    </location>
</feature>
<dbReference type="EnsemblMetazoa" id="HelroT90503">
    <property type="protein sequence ID" value="HelroP90503"/>
    <property type="gene ID" value="HelroG90503"/>
</dbReference>
<organism evidence="18 19">
    <name type="scientific">Helobdella robusta</name>
    <name type="common">Californian leech</name>
    <dbReference type="NCBI Taxonomy" id="6412"/>
    <lineage>
        <taxon>Eukaryota</taxon>
        <taxon>Metazoa</taxon>
        <taxon>Spiralia</taxon>
        <taxon>Lophotrochozoa</taxon>
        <taxon>Annelida</taxon>
        <taxon>Clitellata</taxon>
        <taxon>Hirudinea</taxon>
        <taxon>Rhynchobdellida</taxon>
        <taxon>Glossiphoniidae</taxon>
        <taxon>Helobdella</taxon>
    </lineage>
</organism>
<dbReference type="NCBIfam" id="TIGR00003">
    <property type="entry name" value="copper ion binding protein"/>
    <property type="match status" value="2"/>
</dbReference>
<dbReference type="FunFam" id="3.30.70.100:FF:000001">
    <property type="entry name" value="ATPase copper transporting beta"/>
    <property type="match status" value="1"/>
</dbReference>
<dbReference type="Pfam" id="PF00403">
    <property type="entry name" value="HMA"/>
    <property type="match status" value="2"/>
</dbReference>
<dbReference type="PROSITE" id="PS00154">
    <property type="entry name" value="ATPASE_E1_E2"/>
    <property type="match status" value="1"/>
</dbReference>
<dbReference type="InParanoid" id="T1G7S4"/>
<keyword evidence="4 15" id="KW-0812">Transmembrane</keyword>
<dbReference type="InterPro" id="IPR018303">
    <property type="entry name" value="ATPase_P-typ_P_site"/>
</dbReference>
<evidence type="ECO:0000256" key="7">
    <source>
        <dbReference type="ARBA" id="ARBA00022741"/>
    </source>
</evidence>
<evidence type="ECO:0000256" key="14">
    <source>
        <dbReference type="ARBA" id="ARBA00023136"/>
    </source>
</evidence>
<dbReference type="PANTHER" id="PTHR46594:SF4">
    <property type="entry name" value="P-TYPE CATION-TRANSPORTING ATPASE"/>
    <property type="match status" value="1"/>
</dbReference>
<dbReference type="PANTHER" id="PTHR46594">
    <property type="entry name" value="P-TYPE CATION-TRANSPORTING ATPASE"/>
    <property type="match status" value="1"/>
</dbReference>
<accession>T1G7S4</accession>
<dbReference type="Gene3D" id="3.40.1110.10">
    <property type="entry name" value="Calcium-transporting ATPase, cytoplasmic domain N"/>
    <property type="match status" value="1"/>
</dbReference>
<dbReference type="SFLD" id="SFLDF00027">
    <property type="entry name" value="p-type_atpase"/>
    <property type="match status" value="1"/>
</dbReference>
<evidence type="ECO:0000256" key="6">
    <source>
        <dbReference type="ARBA" id="ARBA00022737"/>
    </source>
</evidence>
<keyword evidence="7 15" id="KW-0547">Nucleotide-binding</keyword>
<evidence type="ECO:0000256" key="5">
    <source>
        <dbReference type="ARBA" id="ARBA00022723"/>
    </source>
</evidence>
<feature type="transmembrane region" description="Helical" evidence="15">
    <location>
        <begin position="274"/>
        <end position="293"/>
    </location>
</feature>
<dbReference type="eggNOG" id="KOG0207">
    <property type="taxonomic scope" value="Eukaryota"/>
</dbReference>
<dbReference type="GO" id="GO:0005524">
    <property type="term" value="F:ATP binding"/>
    <property type="evidence" value="ECO:0007669"/>
    <property type="project" value="UniProtKB-UniRule"/>
</dbReference>
<dbReference type="InterPro" id="IPR023298">
    <property type="entry name" value="ATPase_P-typ_TM_dom_sf"/>
</dbReference>
<dbReference type="InterPro" id="IPR006122">
    <property type="entry name" value="HMA_Cu_ion-bd"/>
</dbReference>
<dbReference type="GO" id="GO:0016887">
    <property type="term" value="F:ATP hydrolysis activity"/>
    <property type="evidence" value="ECO:0007669"/>
    <property type="project" value="InterPro"/>
</dbReference>
<dbReference type="InterPro" id="IPR006121">
    <property type="entry name" value="HMA_dom"/>
</dbReference>
<keyword evidence="9 15" id="KW-0067">ATP-binding</keyword>
<comment type="subcellular location">
    <subcellularLocation>
        <location evidence="1">Golgi apparatus</location>
        <location evidence="1">trans-Golgi network membrane</location>
        <topology evidence="1">Multi-pass membrane protein</topology>
    </subcellularLocation>
    <subcellularLocation>
        <location evidence="15">Membrane</location>
    </subcellularLocation>
</comment>
<dbReference type="AlphaFoldDB" id="T1G7S4"/>
<dbReference type="SUPFAM" id="SSF56784">
    <property type="entry name" value="HAD-like"/>
    <property type="match status" value="1"/>
</dbReference>
<dbReference type="InterPro" id="IPR008250">
    <property type="entry name" value="ATPase_P-typ_transduc_dom_A_sf"/>
</dbReference>
<evidence type="ECO:0000256" key="8">
    <source>
        <dbReference type="ARBA" id="ARBA00022796"/>
    </source>
</evidence>
<dbReference type="SUPFAM" id="SSF81665">
    <property type="entry name" value="Calcium ATPase, transmembrane domain M"/>
    <property type="match status" value="1"/>
</dbReference>
<evidence type="ECO:0000259" key="16">
    <source>
        <dbReference type="PROSITE" id="PS50846"/>
    </source>
</evidence>
<dbReference type="NCBIfam" id="TIGR01525">
    <property type="entry name" value="ATPase-IB_hvy"/>
    <property type="match status" value="1"/>
</dbReference>
<dbReference type="SUPFAM" id="SSF55008">
    <property type="entry name" value="HMA, heavy metal-associated domain"/>
    <property type="match status" value="2"/>
</dbReference>
<dbReference type="Gene3D" id="3.40.50.1000">
    <property type="entry name" value="HAD superfamily/HAD-like"/>
    <property type="match status" value="1"/>
</dbReference>
<dbReference type="InterPro" id="IPR027256">
    <property type="entry name" value="P-typ_ATPase_IB"/>
</dbReference>
<dbReference type="Pfam" id="PF00702">
    <property type="entry name" value="Hydrolase"/>
    <property type="match status" value="1"/>
</dbReference>
<dbReference type="GO" id="GO:0015677">
    <property type="term" value="P:copper ion import"/>
    <property type="evidence" value="ECO:0000318"/>
    <property type="project" value="GO_Central"/>
</dbReference>
<keyword evidence="13" id="KW-0406">Ion transport</keyword>
<feature type="domain" description="HMA" evidence="16">
    <location>
        <begin position="116"/>
        <end position="182"/>
    </location>
</feature>
<dbReference type="PROSITE" id="PS01047">
    <property type="entry name" value="HMA_1"/>
    <property type="match status" value="2"/>
</dbReference>
<dbReference type="SUPFAM" id="SSF81660">
    <property type="entry name" value="Metal cation-transporting ATPase, ATP-binding domain N"/>
    <property type="match status" value="1"/>
</dbReference>
<dbReference type="OMA" id="WECFFDE"/>
<evidence type="ECO:0000256" key="15">
    <source>
        <dbReference type="RuleBase" id="RU362081"/>
    </source>
</evidence>
<evidence type="ECO:0000256" key="13">
    <source>
        <dbReference type="ARBA" id="ARBA00023065"/>
    </source>
</evidence>
<dbReference type="Pfam" id="PF00122">
    <property type="entry name" value="E1-E2_ATPase"/>
    <property type="match status" value="1"/>
</dbReference>
<evidence type="ECO:0000313" key="18">
    <source>
        <dbReference type="EnsemblMetazoa" id="HelroP90503"/>
    </source>
</evidence>
<comment type="similarity">
    <text evidence="15">Belongs to the cation transport ATPase (P-type) (TC 3.A.3) family. Type IB subfamily.</text>
</comment>
<dbReference type="PRINTS" id="PR00119">
    <property type="entry name" value="CATATPASE"/>
</dbReference>
<evidence type="ECO:0000256" key="1">
    <source>
        <dbReference type="ARBA" id="ARBA00004166"/>
    </source>
</evidence>
<dbReference type="EC" id="7.2.2.8" evidence="2"/>
<dbReference type="CDD" id="cd02094">
    <property type="entry name" value="P-type_ATPase_Cu-like"/>
    <property type="match status" value="1"/>
</dbReference>
<protein>
    <recommendedName>
        <fullName evidence="2">P-type Cu(+) transporter</fullName>
        <ecNumber evidence="2">7.2.2.8</ecNumber>
    </recommendedName>
</protein>
<keyword evidence="10" id="KW-1278">Translocase</keyword>
<dbReference type="PRINTS" id="PR00120">
    <property type="entry name" value="HATPASE"/>
</dbReference>
<keyword evidence="11 15" id="KW-1133">Transmembrane helix</keyword>
<dbReference type="Proteomes" id="UP000015101">
    <property type="component" value="Unassembled WGS sequence"/>
</dbReference>
<dbReference type="OrthoDB" id="432719at2759"/>
<dbReference type="FunFam" id="3.30.70.100:FF:000049">
    <property type="entry name" value="copper-transporting ATPase 1"/>
    <property type="match status" value="1"/>
</dbReference>
<dbReference type="KEGG" id="hro:HELRODRAFT_90503"/>
<evidence type="ECO:0000256" key="3">
    <source>
        <dbReference type="ARBA" id="ARBA00022448"/>
    </source>
</evidence>
<feature type="transmembrane region" description="Helical" evidence="15">
    <location>
        <begin position="930"/>
        <end position="952"/>
    </location>
</feature>
<dbReference type="InterPro" id="IPR023299">
    <property type="entry name" value="ATPase_P-typ_cyto_dom_N"/>
</dbReference>
<dbReference type="InterPro" id="IPR023214">
    <property type="entry name" value="HAD_sf"/>
</dbReference>
<reference evidence="19" key="1">
    <citation type="submission" date="2012-12" db="EMBL/GenBank/DDBJ databases">
        <authorList>
            <person name="Hellsten U."/>
            <person name="Grimwood J."/>
            <person name="Chapman J.A."/>
            <person name="Shapiro H."/>
            <person name="Aerts A."/>
            <person name="Otillar R.P."/>
            <person name="Terry A.Y."/>
            <person name="Boore J.L."/>
            <person name="Simakov O."/>
            <person name="Marletaz F."/>
            <person name="Cho S.-J."/>
            <person name="Edsinger-Gonzales E."/>
            <person name="Havlak P."/>
            <person name="Kuo D.-H."/>
            <person name="Larsson T."/>
            <person name="Lv J."/>
            <person name="Arendt D."/>
            <person name="Savage R."/>
            <person name="Osoegawa K."/>
            <person name="de Jong P."/>
            <person name="Lindberg D.R."/>
            <person name="Seaver E.C."/>
            <person name="Weisblat D.A."/>
            <person name="Putnam N.H."/>
            <person name="Grigoriev I.V."/>
            <person name="Rokhsar D.S."/>
        </authorList>
    </citation>
    <scope>NUCLEOTIDE SEQUENCE</scope>
</reference>
<dbReference type="STRING" id="6412.T1G7S4"/>
<dbReference type="CDD" id="cd00371">
    <property type="entry name" value="HMA"/>
    <property type="match status" value="2"/>
</dbReference>
<evidence type="ECO:0000256" key="11">
    <source>
        <dbReference type="ARBA" id="ARBA00022989"/>
    </source>
</evidence>
<dbReference type="InterPro" id="IPR044492">
    <property type="entry name" value="P_typ_ATPase_HD_dom"/>
</dbReference>
<dbReference type="CTD" id="20217121"/>
<dbReference type="PROSITE" id="PS50846">
    <property type="entry name" value="HMA_2"/>
    <property type="match status" value="2"/>
</dbReference>
<proteinExistence type="inferred from homology"/>
<dbReference type="SFLD" id="SFLDS00003">
    <property type="entry name" value="Haloacid_Dehalogenase"/>
    <property type="match status" value="1"/>
</dbReference>
<feature type="transmembrane region" description="Helical" evidence="15">
    <location>
        <begin position="540"/>
        <end position="562"/>
    </location>
</feature>
<dbReference type="InterPro" id="IPR017969">
    <property type="entry name" value="Heavy-metal-associated_CS"/>
</dbReference>
<dbReference type="RefSeq" id="XP_009030826.1">
    <property type="nucleotide sequence ID" value="XM_009032578.1"/>
</dbReference>
<dbReference type="GO" id="GO:0005886">
    <property type="term" value="C:plasma membrane"/>
    <property type="evidence" value="ECO:0000318"/>
    <property type="project" value="GO_Central"/>
</dbReference>
<dbReference type="EMBL" id="AMQM01008135">
    <property type="status" value="NOT_ANNOTATED_CDS"/>
    <property type="molecule type" value="Genomic_DNA"/>
</dbReference>
<sequence length="983" mass="107461">MNDSYKYTLMSIEGMTCCSCVKLIEDVIGEINGVINVSVFLTFEIALVQYDISAVSENDLVNKVNDMGFDARLLISKEIFTNSSEKIFDNKIDSTNTVRGNQKIETRVNMSSASSSKCYLQIFGMTCGSCVAHIENHVSKQFGVCSILVSLLGQTAEVVYNADLISPNEITKHIENIGFEAQVVDEGYIDKKLKLLNITTYLHSGVVSCDVNSSLLGSCSISIIYNANCIGPRKILQIITHHDLHVKCISSKPFESSSNDHNKEVNIWKNSLKISLLFGIPMTVVMFYFMFILGNESKYCIINDDILVPGLSLRNLLLVVITSPVQILAFKLFYKRAFKFLRYGQANMDVLITLASLTSFFYSIIVLLIAVLCIRSQSSPKTFFETTPMLMVFISFGRWMEHLAKKRTSEALNKLLSMQSTEAVVVELDEEGAVRTEQSLQLELVERGDILKVRPGEKIPVDGKVISGYSLCDESFITGESMPVAKTTGSQVIGGSLNQNGQLLLRATHVGVDSALSQIVKLVQEAQTNKAPIQQLADDIAGIFVPVVVIISIVTLFFWVIIGFHTKTVDGSNEVYGISHQNRELIIQRAFKFAITVLCIACPCALGLATPTAVMVGTGVGAINGILIKGGLPLERAHKVNTVIFDKTGTITRGTPQVYSVHLFGDCCLPFLISLIGTAESSSEHPIANAIVDHAKKILCIEQLGHVTNFNNFAGLGIECDVTSLDAVIKEAYKHGVYISSTEDFKLSYHIIVGNQEWMKQKNIFIATEINEMMEKQENNGHSHVFCAIDGKLVAVIMIADQIKVEAHLAVYTLKKMGLDVVLLTGDNIKTAEHVARQVGIEDVFGEVLPSDKVAVIKWLQSQNKVVAMVGDGVNDSPALAQADIGIAIGSGTDVAVEAADVVLIQNDLLDVANAILLSSKTVQRIKANFIAATIYNFLAIPLAAGLLMPLGLQLQPWMASFLMAMSSLSVIGISLMLKLYVY</sequence>
<keyword evidence="12" id="KW-0186">Copper</keyword>
<dbReference type="NCBIfam" id="TIGR01494">
    <property type="entry name" value="ATPase_P-type"/>
    <property type="match status" value="2"/>
</dbReference>
<dbReference type="GeneID" id="20217121"/>
<evidence type="ECO:0000313" key="17">
    <source>
        <dbReference type="EMBL" id="ESN91056.1"/>
    </source>
</evidence>
<evidence type="ECO:0000256" key="10">
    <source>
        <dbReference type="ARBA" id="ARBA00022967"/>
    </source>
</evidence>
<reference evidence="17 19" key="2">
    <citation type="journal article" date="2013" name="Nature">
        <title>Insights into bilaterian evolution from three spiralian genomes.</title>
        <authorList>
            <person name="Simakov O."/>
            <person name="Marletaz F."/>
            <person name="Cho S.J."/>
            <person name="Edsinger-Gonzales E."/>
            <person name="Havlak P."/>
            <person name="Hellsten U."/>
            <person name="Kuo D.H."/>
            <person name="Larsson T."/>
            <person name="Lv J."/>
            <person name="Arendt D."/>
            <person name="Savage R."/>
            <person name="Osoegawa K."/>
            <person name="de Jong P."/>
            <person name="Grimwood J."/>
            <person name="Chapman J.A."/>
            <person name="Shapiro H."/>
            <person name="Aerts A."/>
            <person name="Otillar R.P."/>
            <person name="Terry A.Y."/>
            <person name="Boore J.L."/>
            <person name="Grigoriev I.V."/>
            <person name="Lindberg D.R."/>
            <person name="Seaver E.C."/>
            <person name="Weisblat D.A."/>
            <person name="Putnam N.H."/>
            <person name="Rokhsar D.S."/>
        </authorList>
    </citation>
    <scope>NUCLEOTIDE SEQUENCE</scope>
</reference>
<dbReference type="InterPro" id="IPR036163">
    <property type="entry name" value="HMA_dom_sf"/>
</dbReference>
<feature type="transmembrane region" description="Helical" evidence="15">
    <location>
        <begin position="313"/>
        <end position="334"/>
    </location>
</feature>
<dbReference type="GO" id="GO:0043682">
    <property type="term" value="F:P-type divalent copper transporter activity"/>
    <property type="evidence" value="ECO:0000318"/>
    <property type="project" value="GO_Central"/>
</dbReference>
<evidence type="ECO:0000256" key="4">
    <source>
        <dbReference type="ARBA" id="ARBA00022692"/>
    </source>
</evidence>
<dbReference type="SUPFAM" id="SSF81653">
    <property type="entry name" value="Calcium ATPase, transduction domain A"/>
    <property type="match status" value="1"/>
</dbReference>
<dbReference type="InterPro" id="IPR059000">
    <property type="entry name" value="ATPase_P-type_domA"/>
</dbReference>
<keyword evidence="6" id="KW-0677">Repeat</keyword>
<evidence type="ECO:0000256" key="2">
    <source>
        <dbReference type="ARBA" id="ARBA00012517"/>
    </source>
</evidence>
<evidence type="ECO:0000256" key="9">
    <source>
        <dbReference type="ARBA" id="ARBA00022840"/>
    </source>
</evidence>
<keyword evidence="5 15" id="KW-0479">Metal-binding</keyword>
<gene>
    <name evidence="18" type="primary">20217121</name>
    <name evidence="17" type="ORF">HELRODRAFT_90503</name>
</gene>
<feature type="domain" description="HMA" evidence="16">
    <location>
        <begin position="6"/>
        <end position="72"/>
    </location>
</feature>
<feature type="transmembrane region" description="Helical" evidence="15">
    <location>
        <begin position="958"/>
        <end position="982"/>
    </location>
</feature>
<keyword evidence="3" id="KW-0813">Transport</keyword>
<keyword evidence="19" id="KW-1185">Reference proteome</keyword>
<dbReference type="GO" id="GO:0140581">
    <property type="term" value="F:P-type monovalent copper transporter activity"/>
    <property type="evidence" value="ECO:0007669"/>
    <property type="project" value="UniProtKB-EC"/>
</dbReference>
<name>T1G7S4_HELRO</name>
<dbReference type="HOGENOM" id="CLU_001771_0_3_1"/>
<evidence type="ECO:0000256" key="12">
    <source>
        <dbReference type="ARBA" id="ARBA00023008"/>
    </source>
</evidence>
<feature type="transmembrane region" description="Helical" evidence="15">
    <location>
        <begin position="346"/>
        <end position="372"/>
    </location>
</feature>
<dbReference type="SFLD" id="SFLDG00002">
    <property type="entry name" value="C1.7:_P-type_atpase_like"/>
    <property type="match status" value="1"/>
</dbReference>
<keyword evidence="14 15" id="KW-0472">Membrane</keyword>
<reference evidence="18" key="3">
    <citation type="submission" date="2015-06" db="UniProtKB">
        <authorList>
            <consortium name="EnsemblMetazoa"/>
        </authorList>
    </citation>
    <scope>IDENTIFICATION</scope>
</reference>
<dbReference type="Gene3D" id="3.30.70.100">
    <property type="match status" value="2"/>
</dbReference>
<dbReference type="GO" id="GO:0006878">
    <property type="term" value="P:intracellular copper ion homeostasis"/>
    <property type="evidence" value="ECO:0000318"/>
    <property type="project" value="GO_Central"/>
</dbReference>
<dbReference type="EMBL" id="KB097727">
    <property type="protein sequence ID" value="ESN91056.1"/>
    <property type="molecule type" value="Genomic_DNA"/>
</dbReference>
<dbReference type="GO" id="GO:0060003">
    <property type="term" value="P:copper ion export"/>
    <property type="evidence" value="ECO:0000318"/>
    <property type="project" value="GO_Central"/>
</dbReference>
<dbReference type="FunFam" id="3.40.50.1000:FF:000333">
    <property type="entry name" value="Copper-transporting ATPase 2"/>
    <property type="match status" value="1"/>
</dbReference>
<evidence type="ECO:0000313" key="19">
    <source>
        <dbReference type="Proteomes" id="UP000015101"/>
    </source>
</evidence>
<dbReference type="FunFam" id="2.70.150.10:FF:000002">
    <property type="entry name" value="Copper-transporting ATPase 1, putative"/>
    <property type="match status" value="1"/>
</dbReference>